<reference evidence="3 4" key="1">
    <citation type="submission" date="2015-03" db="EMBL/GenBank/DDBJ databases">
        <title>Draft genome sequence of Luteibacter yeojuensis strain SU11.</title>
        <authorList>
            <person name="Sulaiman J."/>
            <person name="Priya K."/>
            <person name="Chan K.-G."/>
        </authorList>
    </citation>
    <scope>NUCLEOTIDE SEQUENCE [LARGE SCALE GENOMIC DNA]</scope>
    <source>
        <strain evidence="3 4">SU11</strain>
    </source>
</reference>
<dbReference type="RefSeq" id="WP_045831215.1">
    <property type="nucleotide sequence ID" value="NZ_JZRB01000059.1"/>
</dbReference>
<dbReference type="SUPFAM" id="SSF47473">
    <property type="entry name" value="EF-hand"/>
    <property type="match status" value="1"/>
</dbReference>
<gene>
    <name evidence="3" type="ORF">VI08_19010</name>
</gene>
<evidence type="ECO:0000259" key="2">
    <source>
        <dbReference type="PROSITE" id="PS50222"/>
    </source>
</evidence>
<dbReference type="Gene3D" id="1.10.238.10">
    <property type="entry name" value="EF-hand"/>
    <property type="match status" value="2"/>
</dbReference>
<dbReference type="SMART" id="SM00054">
    <property type="entry name" value="EFh"/>
    <property type="match status" value="3"/>
</dbReference>
<evidence type="ECO:0000313" key="4">
    <source>
        <dbReference type="Proteomes" id="UP000033651"/>
    </source>
</evidence>
<feature type="signal peptide" evidence="1">
    <location>
        <begin position="1"/>
        <end position="21"/>
    </location>
</feature>
<keyword evidence="1" id="KW-0732">Signal</keyword>
<keyword evidence="4" id="KW-1185">Reference proteome</keyword>
<proteinExistence type="predicted"/>
<dbReference type="InterPro" id="IPR018247">
    <property type="entry name" value="EF_Hand_1_Ca_BS"/>
</dbReference>
<dbReference type="PROSITE" id="PS50222">
    <property type="entry name" value="EF_HAND_2"/>
    <property type="match status" value="2"/>
</dbReference>
<dbReference type="PROSITE" id="PS00018">
    <property type="entry name" value="EF_HAND_1"/>
    <property type="match status" value="2"/>
</dbReference>
<sequence length="142" mass="15080">MTIRTLVLGGALLCLPALAFADTTPAVKAPPKLPTADELSKAEANIADAAFAKIDANGDGQLSKAEFTTYMNSRLAQQRAEIDTAFKALDTNKDGKVSKEEADAVPALAEHFTELDFNHDGSLSQTEMTIAARAAQIMEAKK</sequence>
<feature type="domain" description="EF-hand" evidence="2">
    <location>
        <begin position="42"/>
        <end position="77"/>
    </location>
</feature>
<protein>
    <recommendedName>
        <fullName evidence="2">EF-hand domain-containing protein</fullName>
    </recommendedName>
</protein>
<evidence type="ECO:0000313" key="3">
    <source>
        <dbReference type="EMBL" id="KJV26288.1"/>
    </source>
</evidence>
<evidence type="ECO:0000256" key="1">
    <source>
        <dbReference type="SAM" id="SignalP"/>
    </source>
</evidence>
<dbReference type="InterPro" id="IPR011992">
    <property type="entry name" value="EF-hand-dom_pair"/>
</dbReference>
<feature type="chain" id="PRO_5002462637" description="EF-hand domain-containing protein" evidence="1">
    <location>
        <begin position="22"/>
        <end position="142"/>
    </location>
</feature>
<dbReference type="EMBL" id="JZRB01000059">
    <property type="protein sequence ID" value="KJV26288.1"/>
    <property type="molecule type" value="Genomic_DNA"/>
</dbReference>
<name>A0A0F3K503_9GAMM</name>
<dbReference type="CDD" id="cd00051">
    <property type="entry name" value="EFh"/>
    <property type="match status" value="1"/>
</dbReference>
<dbReference type="Proteomes" id="UP000033651">
    <property type="component" value="Unassembled WGS sequence"/>
</dbReference>
<organism evidence="3 4">
    <name type="scientific">Luteibacter yeojuensis</name>
    <dbReference type="NCBI Taxonomy" id="345309"/>
    <lineage>
        <taxon>Bacteria</taxon>
        <taxon>Pseudomonadati</taxon>
        <taxon>Pseudomonadota</taxon>
        <taxon>Gammaproteobacteria</taxon>
        <taxon>Lysobacterales</taxon>
        <taxon>Rhodanobacteraceae</taxon>
        <taxon>Luteibacter</taxon>
    </lineage>
</organism>
<dbReference type="AlphaFoldDB" id="A0A0F3K503"/>
<dbReference type="PATRIC" id="fig|345309.4.peg.3613"/>
<comment type="caution">
    <text evidence="3">The sequence shown here is derived from an EMBL/GenBank/DDBJ whole genome shotgun (WGS) entry which is preliminary data.</text>
</comment>
<dbReference type="Pfam" id="PF13499">
    <property type="entry name" value="EF-hand_7"/>
    <property type="match status" value="1"/>
</dbReference>
<feature type="domain" description="EF-hand" evidence="2">
    <location>
        <begin position="80"/>
        <end position="112"/>
    </location>
</feature>
<dbReference type="InterPro" id="IPR002048">
    <property type="entry name" value="EF_hand_dom"/>
</dbReference>
<dbReference type="GO" id="GO:0005509">
    <property type="term" value="F:calcium ion binding"/>
    <property type="evidence" value="ECO:0007669"/>
    <property type="project" value="InterPro"/>
</dbReference>
<accession>A0A0F3K503</accession>